<dbReference type="InterPro" id="IPR018672">
    <property type="entry name" value="DUF2140"/>
</dbReference>
<name>A0A7W8FR42_9BACL</name>
<accession>A0A7W8FR42</accession>
<dbReference type="RefSeq" id="WP_135501336.1">
    <property type="nucleotide sequence ID" value="NZ_JACHHE010000001.1"/>
</dbReference>
<organism evidence="2 3">
    <name type="scientific">Planococcus koreensis</name>
    <dbReference type="NCBI Taxonomy" id="112331"/>
    <lineage>
        <taxon>Bacteria</taxon>
        <taxon>Bacillati</taxon>
        <taxon>Bacillota</taxon>
        <taxon>Bacilli</taxon>
        <taxon>Bacillales</taxon>
        <taxon>Caryophanaceae</taxon>
        <taxon>Planococcus</taxon>
    </lineage>
</organism>
<keyword evidence="1" id="KW-1133">Transmembrane helix</keyword>
<keyword evidence="1" id="KW-0472">Membrane</keyword>
<dbReference type="AlphaFoldDB" id="A0A7W8FR42"/>
<evidence type="ECO:0000313" key="2">
    <source>
        <dbReference type="EMBL" id="MBB5178613.1"/>
    </source>
</evidence>
<gene>
    <name evidence="2" type="ORF">HNQ44_000035</name>
</gene>
<protein>
    <submittedName>
        <fullName evidence="2">Uncharacterized protein YpmS</fullName>
    </submittedName>
</protein>
<proteinExistence type="predicted"/>
<keyword evidence="3" id="KW-1185">Reference proteome</keyword>
<sequence>MKLWRLAFFISLSLNLLAIIAFFMIITIPAKGHNLAVSETAPITASSGNSLIINVTKADFEGLANTYIQREMDNSPVPLALAVNGDVSLSSELEIFSVPLPILLRFDPVVQPDGNLLLVQKSVEVGLLDIPPESALKLLRDSVELPDFMSVSPGDETVLLKLSEIPIDNGVSIRATSFNLEEDDIRLKVTINQ</sequence>
<dbReference type="Pfam" id="PF09911">
    <property type="entry name" value="DUF2140"/>
    <property type="match status" value="1"/>
</dbReference>
<reference evidence="2 3" key="1">
    <citation type="submission" date="2020-08" db="EMBL/GenBank/DDBJ databases">
        <title>Genomic Encyclopedia of Type Strains, Phase IV (KMG-IV): sequencing the most valuable type-strain genomes for metagenomic binning, comparative biology and taxonomic classification.</title>
        <authorList>
            <person name="Goeker M."/>
        </authorList>
    </citation>
    <scope>NUCLEOTIDE SEQUENCE [LARGE SCALE GENOMIC DNA]</scope>
    <source>
        <strain evidence="2 3">DSM 15895</strain>
    </source>
</reference>
<evidence type="ECO:0000256" key="1">
    <source>
        <dbReference type="SAM" id="Phobius"/>
    </source>
</evidence>
<keyword evidence="1" id="KW-0812">Transmembrane</keyword>
<feature type="transmembrane region" description="Helical" evidence="1">
    <location>
        <begin position="6"/>
        <end position="28"/>
    </location>
</feature>
<dbReference type="EMBL" id="JACHHE010000001">
    <property type="protein sequence ID" value="MBB5178613.1"/>
    <property type="molecule type" value="Genomic_DNA"/>
</dbReference>
<dbReference type="OrthoDB" id="2412610at2"/>
<dbReference type="Proteomes" id="UP000525923">
    <property type="component" value="Unassembled WGS sequence"/>
</dbReference>
<comment type="caution">
    <text evidence="2">The sequence shown here is derived from an EMBL/GenBank/DDBJ whole genome shotgun (WGS) entry which is preliminary data.</text>
</comment>
<evidence type="ECO:0000313" key="3">
    <source>
        <dbReference type="Proteomes" id="UP000525923"/>
    </source>
</evidence>